<organism evidence="2 3">
    <name type="scientific">Sorangium cellulosum</name>
    <name type="common">Polyangium cellulosum</name>
    <dbReference type="NCBI Taxonomy" id="56"/>
    <lineage>
        <taxon>Bacteria</taxon>
        <taxon>Pseudomonadati</taxon>
        <taxon>Myxococcota</taxon>
        <taxon>Polyangia</taxon>
        <taxon>Polyangiales</taxon>
        <taxon>Polyangiaceae</taxon>
        <taxon>Sorangium</taxon>
    </lineage>
</organism>
<comment type="caution">
    <text evidence="2">The sequence shown here is derived from an EMBL/GenBank/DDBJ whole genome shotgun (WGS) entry which is preliminary data.</text>
</comment>
<sequence>MVQQVDADYQFTGVEYVRAMGDGLVTIRNPHLNATLTLDSRDHHNPTRIAEGDAAADPPSQIRFDESWLPAQPGSAAPNGDGSAFTITPNGAGNARIDREYQRTGTSWTPGSVSFSVAVTGTPTRSARLKVTLNAASTGAVQLGSTVVLADVLTAGETEVLFNVPADTLAALQQTQEPVTIAIEVAGAAGAAVDIKSLRATTYRATPRGQARVGTWDGLWATTASTSKSPVATVGETSQRVCSSGSRTLESDSFVPKSFTWISRHLAVDVRIPTGLPNPAWQGSVQLYYHDRPEDTVSQFAGQFDLTGYPAGEWVTAHFTLPEPIFEALQETDRGSTLQISLMADAANGDCFRFDNVRFMGELQWNGATSSGLGDGPFVPVTTAERVLGFETEDAWHVVQGTPASVVESPTNPETNALSLPVSNYTVIESTSFPTSELFTFGPTLKLDVVSPPPVNPGWSGDASMFLKCMGANMSHQEVATNTVPLPQGSGAHVVNFVVPPAGLALLAQDNECQLRLVLNGPTNAGTYVLDNLRFAF</sequence>
<protein>
    <submittedName>
        <fullName evidence="2">Uncharacterized protein</fullName>
    </submittedName>
</protein>
<dbReference type="Proteomes" id="UP000075515">
    <property type="component" value="Unassembled WGS sequence"/>
</dbReference>
<evidence type="ECO:0000313" key="2">
    <source>
        <dbReference type="EMBL" id="KYF95581.1"/>
    </source>
</evidence>
<feature type="region of interest" description="Disordered" evidence="1">
    <location>
        <begin position="37"/>
        <end position="93"/>
    </location>
</feature>
<reference evidence="2 3" key="1">
    <citation type="submission" date="2014-02" db="EMBL/GenBank/DDBJ databases">
        <title>The small core and large imbalanced accessory genome model reveals a collaborative survival strategy of Sorangium cellulosum strains in nature.</title>
        <authorList>
            <person name="Han K."/>
            <person name="Peng R."/>
            <person name="Blom J."/>
            <person name="Li Y.-Z."/>
        </authorList>
    </citation>
    <scope>NUCLEOTIDE SEQUENCE [LARGE SCALE GENOMIC DNA]</scope>
    <source>
        <strain evidence="2 3">So0149</strain>
    </source>
</reference>
<gene>
    <name evidence="2" type="ORF">BE18_23845</name>
</gene>
<dbReference type="EMBL" id="JEMC01001632">
    <property type="protein sequence ID" value="KYF95581.1"/>
    <property type="molecule type" value="Genomic_DNA"/>
</dbReference>
<evidence type="ECO:0000256" key="1">
    <source>
        <dbReference type="SAM" id="MobiDB-lite"/>
    </source>
</evidence>
<dbReference type="AlphaFoldDB" id="A0A150ST34"/>
<proteinExistence type="predicted"/>
<accession>A0A150ST34</accession>
<name>A0A150ST34_SORCE</name>
<evidence type="ECO:0000313" key="3">
    <source>
        <dbReference type="Proteomes" id="UP000075515"/>
    </source>
</evidence>